<evidence type="ECO:0000256" key="7">
    <source>
        <dbReference type="ARBA" id="ARBA00023136"/>
    </source>
</evidence>
<comment type="caution">
    <text evidence="9">The sequence shown here is derived from an EMBL/GenBank/DDBJ whole genome shotgun (WGS) entry which is preliminary data.</text>
</comment>
<evidence type="ECO:0000256" key="4">
    <source>
        <dbReference type="ARBA" id="ARBA00022692"/>
    </source>
</evidence>
<keyword evidence="4" id="KW-0812">Transmembrane</keyword>
<keyword evidence="6" id="KW-1133">Transmembrane helix</keyword>
<evidence type="ECO:0000313" key="9">
    <source>
        <dbReference type="EMBL" id="PRY88167.1"/>
    </source>
</evidence>
<sequence>MKAITVIIPVFNEEGNIRKIQTSLSDYMDKSAFRVFGLFVNDGSKDQSLSLIKKVCSEDSRFKFVSFAKNAGLSAAIKAGFDHATSDWVGYIDADLQTTPEDFLKFEPFVEKYQLVTGERQDRKDGLGKKLSSSFANWFRNSFLHDGMKDTGCPLKIFERNFVNKLPFFNGVHRFFPALTQIYGGQVKVIPVRHFPRTEGVSKFNAFNRMVQPFLDTLLVHRLKKRYIRYRVDEFQLHDSPQLNE</sequence>
<evidence type="ECO:0000256" key="6">
    <source>
        <dbReference type="ARBA" id="ARBA00022989"/>
    </source>
</evidence>
<accession>A0A2T0WN91</accession>
<dbReference type="GO" id="GO:0009103">
    <property type="term" value="P:lipopolysaccharide biosynthetic process"/>
    <property type="evidence" value="ECO:0007669"/>
    <property type="project" value="UniProtKB-KW"/>
</dbReference>
<dbReference type="EMBL" id="PVTR01000005">
    <property type="protein sequence ID" value="PRY88167.1"/>
    <property type="molecule type" value="Genomic_DNA"/>
</dbReference>
<dbReference type="InterPro" id="IPR050256">
    <property type="entry name" value="Glycosyltransferase_2"/>
</dbReference>
<dbReference type="Proteomes" id="UP000238157">
    <property type="component" value="Unassembled WGS sequence"/>
</dbReference>
<dbReference type="Gene3D" id="3.90.550.10">
    <property type="entry name" value="Spore Coat Polysaccharide Biosynthesis Protein SpsA, Chain A"/>
    <property type="match status" value="1"/>
</dbReference>
<dbReference type="GO" id="GO:0099621">
    <property type="term" value="F:undecaprenyl-phosphate 4-deoxy-4-formamido-L-arabinose transferase activity"/>
    <property type="evidence" value="ECO:0007669"/>
    <property type="project" value="TreeGrafter"/>
</dbReference>
<evidence type="ECO:0000256" key="2">
    <source>
        <dbReference type="ARBA" id="ARBA00022676"/>
    </source>
</evidence>
<keyword evidence="2" id="KW-0328">Glycosyltransferase</keyword>
<dbReference type="PANTHER" id="PTHR48090:SF3">
    <property type="entry name" value="UNDECAPRENYL-PHOSPHATE 4-DEOXY-4-FORMAMIDO-L-ARABINOSE TRANSFERASE"/>
    <property type="match status" value="1"/>
</dbReference>
<evidence type="ECO:0000259" key="8">
    <source>
        <dbReference type="Pfam" id="PF00535"/>
    </source>
</evidence>
<evidence type="ECO:0000256" key="3">
    <source>
        <dbReference type="ARBA" id="ARBA00022679"/>
    </source>
</evidence>
<keyword evidence="3 9" id="KW-0808">Transferase</keyword>
<evidence type="ECO:0000256" key="5">
    <source>
        <dbReference type="ARBA" id="ARBA00022985"/>
    </source>
</evidence>
<feature type="domain" description="Glycosyltransferase 2-like" evidence="8">
    <location>
        <begin position="5"/>
        <end position="152"/>
    </location>
</feature>
<evidence type="ECO:0000256" key="1">
    <source>
        <dbReference type="ARBA" id="ARBA00022475"/>
    </source>
</evidence>
<dbReference type="GO" id="GO:0005886">
    <property type="term" value="C:plasma membrane"/>
    <property type="evidence" value="ECO:0007669"/>
    <property type="project" value="TreeGrafter"/>
</dbReference>
<dbReference type="Pfam" id="PF00535">
    <property type="entry name" value="Glycos_transf_2"/>
    <property type="match status" value="1"/>
</dbReference>
<organism evidence="9 10">
    <name type="scientific">Mongoliibacter ruber</name>
    <dbReference type="NCBI Taxonomy" id="1750599"/>
    <lineage>
        <taxon>Bacteria</taxon>
        <taxon>Pseudomonadati</taxon>
        <taxon>Bacteroidota</taxon>
        <taxon>Cytophagia</taxon>
        <taxon>Cytophagales</taxon>
        <taxon>Cyclobacteriaceae</taxon>
        <taxon>Mongoliibacter</taxon>
    </lineage>
</organism>
<name>A0A2T0WN91_9BACT</name>
<dbReference type="PANTHER" id="PTHR48090">
    <property type="entry name" value="UNDECAPRENYL-PHOSPHATE 4-DEOXY-4-FORMAMIDO-L-ARABINOSE TRANSFERASE-RELATED"/>
    <property type="match status" value="1"/>
</dbReference>
<dbReference type="SUPFAM" id="SSF53448">
    <property type="entry name" value="Nucleotide-diphospho-sugar transferases"/>
    <property type="match status" value="1"/>
</dbReference>
<keyword evidence="10" id="KW-1185">Reference proteome</keyword>
<keyword evidence="7" id="KW-0472">Membrane</keyword>
<evidence type="ECO:0000313" key="10">
    <source>
        <dbReference type="Proteomes" id="UP000238157"/>
    </source>
</evidence>
<dbReference type="AlphaFoldDB" id="A0A2T0WN91"/>
<gene>
    <name evidence="9" type="ORF">CLW00_105289</name>
</gene>
<reference evidence="9 10" key="1">
    <citation type="submission" date="2018-03" db="EMBL/GenBank/DDBJ databases">
        <title>Genomic Encyclopedia of Archaeal and Bacterial Type Strains, Phase II (KMG-II): from individual species to whole genera.</title>
        <authorList>
            <person name="Goeker M."/>
        </authorList>
    </citation>
    <scope>NUCLEOTIDE SEQUENCE [LARGE SCALE GENOMIC DNA]</scope>
    <source>
        <strain evidence="9 10">DSM 27929</strain>
    </source>
</reference>
<dbReference type="OrthoDB" id="9807778at2"/>
<keyword evidence="5" id="KW-0448">Lipopolysaccharide biosynthesis</keyword>
<keyword evidence="1" id="KW-1003">Cell membrane</keyword>
<dbReference type="InterPro" id="IPR029044">
    <property type="entry name" value="Nucleotide-diphossugar_trans"/>
</dbReference>
<proteinExistence type="predicted"/>
<dbReference type="InterPro" id="IPR001173">
    <property type="entry name" value="Glyco_trans_2-like"/>
</dbReference>
<dbReference type="RefSeq" id="WP_106133648.1">
    <property type="nucleotide sequence ID" value="NZ_PVTR01000005.1"/>
</dbReference>
<protein>
    <submittedName>
        <fullName evidence="9">Glycosyltransferase involved in cell wall biosynthesis</fullName>
    </submittedName>
</protein>